<feature type="transmembrane region" description="Helical" evidence="1">
    <location>
        <begin position="44"/>
        <end position="61"/>
    </location>
</feature>
<keyword evidence="1" id="KW-1133">Transmembrane helix</keyword>
<evidence type="ECO:0000256" key="1">
    <source>
        <dbReference type="SAM" id="Phobius"/>
    </source>
</evidence>
<gene>
    <name evidence="2" type="ORF">GCM10009021_02630</name>
</gene>
<proteinExistence type="predicted"/>
<dbReference type="Proteomes" id="UP000608850">
    <property type="component" value="Unassembled WGS sequence"/>
</dbReference>
<name>A0A830G7V3_9EURY</name>
<keyword evidence="3" id="KW-1185">Reference proteome</keyword>
<keyword evidence="1" id="KW-0812">Transmembrane</keyword>
<comment type="caution">
    <text evidence="2">The sequence shown here is derived from an EMBL/GenBank/DDBJ whole genome shotgun (WGS) entry which is preliminary data.</text>
</comment>
<dbReference type="AlphaFoldDB" id="A0A830G7V3"/>
<protein>
    <submittedName>
        <fullName evidence="2">Uncharacterized protein</fullName>
    </submittedName>
</protein>
<dbReference type="EMBL" id="BMOQ01000001">
    <property type="protein sequence ID" value="GGN07085.1"/>
    <property type="molecule type" value="Genomic_DNA"/>
</dbReference>
<organism evidence="2 3">
    <name type="scientific">Halarchaeum nitratireducens</name>
    <dbReference type="NCBI Taxonomy" id="489913"/>
    <lineage>
        <taxon>Archaea</taxon>
        <taxon>Methanobacteriati</taxon>
        <taxon>Methanobacteriota</taxon>
        <taxon>Stenosarchaea group</taxon>
        <taxon>Halobacteria</taxon>
        <taxon>Halobacteriales</taxon>
        <taxon>Halobacteriaceae</taxon>
    </lineage>
</organism>
<reference evidence="2 3" key="1">
    <citation type="journal article" date="2019" name="Int. J. Syst. Evol. Microbiol.">
        <title>The Global Catalogue of Microorganisms (GCM) 10K type strain sequencing project: providing services to taxonomists for standard genome sequencing and annotation.</title>
        <authorList>
            <consortium name="The Broad Institute Genomics Platform"/>
            <consortium name="The Broad Institute Genome Sequencing Center for Infectious Disease"/>
            <person name="Wu L."/>
            <person name="Ma J."/>
        </authorList>
    </citation>
    <scope>NUCLEOTIDE SEQUENCE [LARGE SCALE GENOMIC DNA]</scope>
    <source>
        <strain evidence="2 3">JCM 16331</strain>
    </source>
</reference>
<accession>A0A830G7V3</accession>
<sequence>MPRSVVTLRVSFTDHFDRWSPVVACVAIGCAALGALATHVALTGAYVLVAVVFGVGVPIGLRDAVPVYDRIAAVSLGVYGVARLAVTGVWRLDGVTCAVVGAVALLELALSRV</sequence>
<evidence type="ECO:0000313" key="3">
    <source>
        <dbReference type="Proteomes" id="UP000608850"/>
    </source>
</evidence>
<keyword evidence="1" id="KW-0472">Membrane</keyword>
<evidence type="ECO:0000313" key="2">
    <source>
        <dbReference type="EMBL" id="GGN07085.1"/>
    </source>
</evidence>
<feature type="transmembrane region" description="Helical" evidence="1">
    <location>
        <begin position="21"/>
        <end position="38"/>
    </location>
</feature>
<dbReference type="PROSITE" id="PS51257">
    <property type="entry name" value="PROKAR_LIPOPROTEIN"/>
    <property type="match status" value="1"/>
</dbReference>